<organism evidence="1 2">
    <name type="scientific">Hygrophoropsis aurantiaca</name>
    <dbReference type="NCBI Taxonomy" id="72124"/>
    <lineage>
        <taxon>Eukaryota</taxon>
        <taxon>Fungi</taxon>
        <taxon>Dikarya</taxon>
        <taxon>Basidiomycota</taxon>
        <taxon>Agaricomycotina</taxon>
        <taxon>Agaricomycetes</taxon>
        <taxon>Agaricomycetidae</taxon>
        <taxon>Boletales</taxon>
        <taxon>Coniophorineae</taxon>
        <taxon>Hygrophoropsidaceae</taxon>
        <taxon>Hygrophoropsis</taxon>
    </lineage>
</organism>
<evidence type="ECO:0000313" key="1">
    <source>
        <dbReference type="EMBL" id="KAH7915110.1"/>
    </source>
</evidence>
<gene>
    <name evidence="1" type="ORF">BJ138DRAFT_1098115</name>
</gene>
<evidence type="ECO:0000313" key="2">
    <source>
        <dbReference type="Proteomes" id="UP000790377"/>
    </source>
</evidence>
<sequence length="778" mass="83095">MPARTNHADSNGYGTENSGHHVDRSMGVTNNGHRWRFNQTGQLVDSEAPSSEWDLAQDIARLKIGAVGDLADDIGQMRTPPQSKITAAAVAQYSESSPLETASEASIDSSPQNSDHQISPSHSRVSSTDSHGSGLSSNSHTMRAPPQLKIATGAEAKERPHSFSGGLSAADLRRLQQAGDEPRSALQQTNPHQWSSSHYRDMIGASDKPFSPDQPTYPSLANAGAFSRGQQQYDYRSTQASQPSHADVQPTEYNVAQRGYFPAPGATTPQHYAQARPPAAIPGATYRQPQRGFTTAPLMASPTGIGYPGGHVPHMSLATAQQLYDMVMPSHPENHPAVARVQQQHNVFRATHQHSASDPSAMRDAATMALLNGQAFGPPGHGIYPPAMPPPAMNMYANQFYGTPDGYDIAAAQAMVNRLQAQFTGPYGVMPAPGMPLDMSDSGSQNGAGPSANNRKLGLYKTELCRSWEEKGTCRYGAKCQFAHGEDELRNVARHPKYKTEICRAQTFWVSGACPYGKRCCFIHTELPVSGIAPGADGAPPPPVSAMGRERSNSDPNESSISLLARIQRKSDSPSNAYGNNISTPVDVSPSPGGFFNTRPPTGSLRVDTSALNNVAKQNKSAYAYAPEQHTIKSPVPLTAGPDLGRHTNRLDIVGYNQQRLNRTTATNPNVRHSFNGTEVDLDFTTPTTPSGPSQTPNSFGVTSADRGSNSSNAVPRGHVRSGSAGNWANLSRSSNLASAPSYTQSQSPGGAGDITPNSSWLTSELTRGSSRLNGNWI</sequence>
<name>A0ACB8APK2_9AGAM</name>
<dbReference type="Proteomes" id="UP000790377">
    <property type="component" value="Unassembled WGS sequence"/>
</dbReference>
<dbReference type="EMBL" id="MU267604">
    <property type="protein sequence ID" value="KAH7915110.1"/>
    <property type="molecule type" value="Genomic_DNA"/>
</dbReference>
<comment type="caution">
    <text evidence="1">The sequence shown here is derived from an EMBL/GenBank/DDBJ whole genome shotgun (WGS) entry which is preliminary data.</text>
</comment>
<reference evidence="1" key="1">
    <citation type="journal article" date="2021" name="New Phytol.">
        <title>Evolutionary innovations through gain and loss of genes in the ectomycorrhizal Boletales.</title>
        <authorList>
            <person name="Wu G."/>
            <person name="Miyauchi S."/>
            <person name="Morin E."/>
            <person name="Kuo A."/>
            <person name="Drula E."/>
            <person name="Varga T."/>
            <person name="Kohler A."/>
            <person name="Feng B."/>
            <person name="Cao Y."/>
            <person name="Lipzen A."/>
            <person name="Daum C."/>
            <person name="Hundley H."/>
            <person name="Pangilinan J."/>
            <person name="Johnson J."/>
            <person name="Barry K."/>
            <person name="LaButti K."/>
            <person name="Ng V."/>
            <person name="Ahrendt S."/>
            <person name="Min B."/>
            <person name="Choi I.G."/>
            <person name="Park H."/>
            <person name="Plett J.M."/>
            <person name="Magnuson J."/>
            <person name="Spatafora J.W."/>
            <person name="Nagy L.G."/>
            <person name="Henrissat B."/>
            <person name="Grigoriev I.V."/>
            <person name="Yang Z.L."/>
            <person name="Xu J."/>
            <person name="Martin F.M."/>
        </authorList>
    </citation>
    <scope>NUCLEOTIDE SEQUENCE</scope>
    <source>
        <strain evidence="1">ATCC 28755</strain>
    </source>
</reference>
<proteinExistence type="predicted"/>
<protein>
    <submittedName>
        <fullName evidence="1">Uncharacterized protein</fullName>
    </submittedName>
</protein>
<accession>A0ACB8APK2</accession>
<keyword evidence="2" id="KW-1185">Reference proteome</keyword>